<dbReference type="InterPro" id="IPR036678">
    <property type="entry name" value="MutS_con_dom_sf"/>
</dbReference>
<evidence type="ECO:0000256" key="4">
    <source>
        <dbReference type="ARBA" id="ARBA00023125"/>
    </source>
</evidence>
<dbReference type="SUPFAM" id="SSF48334">
    <property type="entry name" value="DNA repair protein MutS, domain III"/>
    <property type="match status" value="1"/>
</dbReference>
<dbReference type="InterPro" id="IPR036187">
    <property type="entry name" value="DNA_mismatch_repair_MutS_sf"/>
</dbReference>
<dbReference type="Gene3D" id="3.40.50.300">
    <property type="entry name" value="P-loop containing nucleotide triphosphate hydrolases"/>
    <property type="match status" value="1"/>
</dbReference>
<dbReference type="GO" id="GO:0006298">
    <property type="term" value="P:mismatch repair"/>
    <property type="evidence" value="ECO:0007669"/>
    <property type="project" value="InterPro"/>
</dbReference>
<evidence type="ECO:0000256" key="1">
    <source>
        <dbReference type="ARBA" id="ARBA00006271"/>
    </source>
</evidence>
<reference evidence="7 8" key="1">
    <citation type="submission" date="2014-03" db="EMBL/GenBank/DDBJ databases">
        <title>Draft genome of the hookworm Oesophagostomum dentatum.</title>
        <authorList>
            <person name="Mitreva M."/>
        </authorList>
    </citation>
    <scope>NUCLEOTIDE SEQUENCE [LARGE SCALE GENOMIC DNA]</scope>
    <source>
        <strain evidence="7 8">OD-Hann</strain>
    </source>
</reference>
<dbReference type="OrthoDB" id="5867822at2759"/>
<evidence type="ECO:0000259" key="6">
    <source>
        <dbReference type="PROSITE" id="PS00486"/>
    </source>
</evidence>
<dbReference type="GO" id="GO:0005634">
    <property type="term" value="C:nucleus"/>
    <property type="evidence" value="ECO:0007669"/>
    <property type="project" value="TreeGrafter"/>
</dbReference>
<organism evidence="7 8">
    <name type="scientific">Oesophagostomum dentatum</name>
    <name type="common">Nodular worm</name>
    <dbReference type="NCBI Taxonomy" id="61180"/>
    <lineage>
        <taxon>Eukaryota</taxon>
        <taxon>Metazoa</taxon>
        <taxon>Ecdysozoa</taxon>
        <taxon>Nematoda</taxon>
        <taxon>Chromadorea</taxon>
        <taxon>Rhabditida</taxon>
        <taxon>Rhabditina</taxon>
        <taxon>Rhabditomorpha</taxon>
        <taxon>Strongyloidea</taxon>
        <taxon>Strongylidae</taxon>
        <taxon>Oesophagostomum</taxon>
    </lineage>
</organism>
<sequence>MNQAVLDNNWLSNGRVAIVEGRGSTKGHVGLAIIDLRQADIEINEFIDSSTYSRLKMKLLIAEPVELIEKLRQVLGSTYDLDHVFDVFIGSPTEATVQTANFNLTQLLHLKNVLNVVDPLRNLLKNFKCETLKRKSELLNDERIDVIRNLLDDRFRSENIGNNRKNSLIQQHKKCYAIKEGVSVNLDVARRAYEELVRDVQTQEEEITKHFPGQDVRLAFSKARGFHYVWTGKSTYLKQVCQLCILAQCGSFVPAKVAILPVFLRIFSRVGHNDDLHQNLSAFALEMSEIALILQYSDNSTLLVIDELARSTSTEEGISISYAIIEKLIKLRTFTIFATHFLDLAALDVNYSQVENFHFPPQVTYVNGVEQLSPTHKIRKGPYNGPLYGFELVELSTFPEEVVQNARDLAQRLHEETADQRTVSAEMAYQRTLAKAAQRFRQVVASKDMVSKESLIKNLKAIRNQLRVDLANLGRTVNDETEENDI</sequence>
<dbReference type="Pfam" id="PF00488">
    <property type="entry name" value="MutS_V"/>
    <property type="match status" value="1"/>
</dbReference>
<dbReference type="PANTHER" id="PTHR11361">
    <property type="entry name" value="DNA MISMATCH REPAIR PROTEIN MUTS FAMILY MEMBER"/>
    <property type="match status" value="1"/>
</dbReference>
<dbReference type="InterPro" id="IPR045076">
    <property type="entry name" value="MutS"/>
</dbReference>
<dbReference type="AlphaFoldDB" id="A0A0B1T6N5"/>
<dbReference type="Gene3D" id="3.30.420.110">
    <property type="entry name" value="MutS, connector domain"/>
    <property type="match status" value="1"/>
</dbReference>
<evidence type="ECO:0000313" key="8">
    <source>
        <dbReference type="Proteomes" id="UP000053660"/>
    </source>
</evidence>
<dbReference type="Proteomes" id="UP000053660">
    <property type="component" value="Unassembled WGS sequence"/>
</dbReference>
<keyword evidence="8" id="KW-1185">Reference proteome</keyword>
<keyword evidence="4" id="KW-0238">DNA-binding</keyword>
<keyword evidence="3" id="KW-0067">ATP-binding</keyword>
<gene>
    <name evidence="7" type="ORF">OESDEN_08328</name>
</gene>
<dbReference type="PROSITE" id="PS00486">
    <property type="entry name" value="DNA_MISMATCH_REPAIR_2"/>
    <property type="match status" value="1"/>
</dbReference>
<dbReference type="PANTHER" id="PTHR11361:SF21">
    <property type="entry name" value="MUTS PROTEIN HOMOLOG 4"/>
    <property type="match status" value="1"/>
</dbReference>
<keyword evidence="2" id="KW-0547">Nucleotide-binding</keyword>
<feature type="coiled-coil region" evidence="5">
    <location>
        <begin position="456"/>
        <end position="483"/>
    </location>
</feature>
<dbReference type="EMBL" id="KN551805">
    <property type="protein sequence ID" value="KHJ91796.1"/>
    <property type="molecule type" value="Genomic_DNA"/>
</dbReference>
<evidence type="ECO:0000256" key="2">
    <source>
        <dbReference type="ARBA" id="ARBA00022741"/>
    </source>
</evidence>
<dbReference type="GO" id="GO:0030983">
    <property type="term" value="F:mismatched DNA binding"/>
    <property type="evidence" value="ECO:0007669"/>
    <property type="project" value="InterPro"/>
</dbReference>
<dbReference type="SUPFAM" id="SSF52540">
    <property type="entry name" value="P-loop containing nucleoside triphosphate hydrolases"/>
    <property type="match status" value="1"/>
</dbReference>
<keyword evidence="5" id="KW-0175">Coiled coil</keyword>
<dbReference type="GO" id="GO:0005524">
    <property type="term" value="F:ATP binding"/>
    <property type="evidence" value="ECO:0007669"/>
    <property type="project" value="UniProtKB-KW"/>
</dbReference>
<dbReference type="InterPro" id="IPR000432">
    <property type="entry name" value="DNA_mismatch_repair_MutS_C"/>
</dbReference>
<evidence type="ECO:0000256" key="3">
    <source>
        <dbReference type="ARBA" id="ARBA00022840"/>
    </source>
</evidence>
<evidence type="ECO:0000313" key="7">
    <source>
        <dbReference type="EMBL" id="KHJ91796.1"/>
    </source>
</evidence>
<dbReference type="GO" id="GO:0140664">
    <property type="term" value="F:ATP-dependent DNA damage sensor activity"/>
    <property type="evidence" value="ECO:0007669"/>
    <property type="project" value="InterPro"/>
</dbReference>
<proteinExistence type="inferred from homology"/>
<protein>
    <submittedName>
        <fullName evidence="7">MutS domain V protein</fullName>
    </submittedName>
</protein>
<name>A0A0B1T6N5_OESDE</name>
<dbReference type="InterPro" id="IPR027417">
    <property type="entry name" value="P-loop_NTPase"/>
</dbReference>
<evidence type="ECO:0000256" key="5">
    <source>
        <dbReference type="SAM" id="Coils"/>
    </source>
</evidence>
<feature type="domain" description="DNA mismatch repair proteins mutS family" evidence="6">
    <location>
        <begin position="301"/>
        <end position="317"/>
    </location>
</feature>
<dbReference type="SMART" id="SM00534">
    <property type="entry name" value="MUTSac"/>
    <property type="match status" value="1"/>
</dbReference>
<dbReference type="GO" id="GO:0007131">
    <property type="term" value="P:reciprocal meiotic recombination"/>
    <property type="evidence" value="ECO:0007669"/>
    <property type="project" value="TreeGrafter"/>
</dbReference>
<comment type="similarity">
    <text evidence="1">Belongs to the DNA mismatch repair MutS family.</text>
</comment>
<accession>A0A0B1T6N5</accession>